<feature type="transmembrane region" description="Helical" evidence="8">
    <location>
        <begin position="79"/>
        <end position="95"/>
    </location>
</feature>
<proteinExistence type="inferred from homology"/>
<dbReference type="InterPro" id="IPR002781">
    <property type="entry name" value="TM_pro_TauE-like"/>
</dbReference>
<keyword evidence="4 8" id="KW-1003">Cell membrane</keyword>
<keyword evidence="7 8" id="KW-0472">Membrane</keyword>
<evidence type="ECO:0000313" key="10">
    <source>
        <dbReference type="Proteomes" id="UP000219439"/>
    </source>
</evidence>
<feature type="transmembrane region" description="Helical" evidence="8">
    <location>
        <begin position="228"/>
        <end position="246"/>
    </location>
</feature>
<reference evidence="9 10" key="1">
    <citation type="submission" date="2017-09" db="EMBL/GenBank/DDBJ databases">
        <authorList>
            <person name="Ehlers B."/>
            <person name="Leendertz F.H."/>
        </authorList>
    </citation>
    <scope>NUCLEOTIDE SEQUENCE [LARGE SCALE GENOMIC DNA]</scope>
    <source>
        <strain evidence="9 10">DSM 18289</strain>
    </source>
</reference>
<evidence type="ECO:0000256" key="7">
    <source>
        <dbReference type="ARBA" id="ARBA00023136"/>
    </source>
</evidence>
<feature type="transmembrane region" description="Helical" evidence="8">
    <location>
        <begin position="132"/>
        <end position="149"/>
    </location>
</feature>
<feature type="transmembrane region" description="Helical" evidence="8">
    <location>
        <begin position="101"/>
        <end position="120"/>
    </location>
</feature>
<dbReference type="Proteomes" id="UP000219439">
    <property type="component" value="Unassembled WGS sequence"/>
</dbReference>
<gene>
    <name evidence="9" type="ORF">SAMN06265368_0537</name>
</gene>
<evidence type="ECO:0000256" key="8">
    <source>
        <dbReference type="RuleBase" id="RU363041"/>
    </source>
</evidence>
<accession>A0A285NBE7</accession>
<feature type="transmembrane region" description="Helical" evidence="8">
    <location>
        <begin position="48"/>
        <end position="67"/>
    </location>
</feature>
<dbReference type="Pfam" id="PF01925">
    <property type="entry name" value="TauE"/>
    <property type="match status" value="1"/>
</dbReference>
<dbReference type="EMBL" id="OBEL01000001">
    <property type="protein sequence ID" value="SNZ06785.1"/>
    <property type="molecule type" value="Genomic_DNA"/>
</dbReference>
<dbReference type="RefSeq" id="WP_097151851.1">
    <property type="nucleotide sequence ID" value="NZ_OBEL01000001.1"/>
</dbReference>
<dbReference type="AlphaFoldDB" id="A0A285NBE7"/>
<feature type="transmembrane region" description="Helical" evidence="8">
    <location>
        <begin position="169"/>
        <end position="190"/>
    </location>
</feature>
<evidence type="ECO:0000313" key="9">
    <source>
        <dbReference type="EMBL" id="SNZ06785.1"/>
    </source>
</evidence>
<dbReference type="PANTHER" id="PTHR30269:SF32">
    <property type="entry name" value="MEMBRANE TRANSPORTER PROTEIN-RELATED"/>
    <property type="match status" value="1"/>
</dbReference>
<evidence type="ECO:0000256" key="5">
    <source>
        <dbReference type="ARBA" id="ARBA00022692"/>
    </source>
</evidence>
<dbReference type="GO" id="GO:0005886">
    <property type="term" value="C:plasma membrane"/>
    <property type="evidence" value="ECO:0007669"/>
    <property type="project" value="UniProtKB-SubCell"/>
</dbReference>
<organism evidence="9 10">
    <name type="scientific">Cohaesibacter gelatinilyticus</name>
    <dbReference type="NCBI Taxonomy" id="372072"/>
    <lineage>
        <taxon>Bacteria</taxon>
        <taxon>Pseudomonadati</taxon>
        <taxon>Pseudomonadota</taxon>
        <taxon>Alphaproteobacteria</taxon>
        <taxon>Hyphomicrobiales</taxon>
        <taxon>Cohaesibacteraceae</taxon>
    </lineage>
</organism>
<keyword evidence="6 8" id="KW-1133">Transmembrane helix</keyword>
<keyword evidence="3" id="KW-0813">Transport</keyword>
<comment type="similarity">
    <text evidence="2 8">Belongs to the 4-toluene sulfonate uptake permease (TSUP) (TC 2.A.102) family.</text>
</comment>
<dbReference type="InterPro" id="IPR052017">
    <property type="entry name" value="TSUP"/>
</dbReference>
<evidence type="ECO:0000256" key="3">
    <source>
        <dbReference type="ARBA" id="ARBA00022448"/>
    </source>
</evidence>
<evidence type="ECO:0000256" key="4">
    <source>
        <dbReference type="ARBA" id="ARBA00022475"/>
    </source>
</evidence>
<dbReference type="PANTHER" id="PTHR30269">
    <property type="entry name" value="TRANSMEMBRANE PROTEIN YFCA"/>
    <property type="match status" value="1"/>
</dbReference>
<keyword evidence="10" id="KW-1185">Reference proteome</keyword>
<evidence type="ECO:0000256" key="6">
    <source>
        <dbReference type="ARBA" id="ARBA00022989"/>
    </source>
</evidence>
<evidence type="ECO:0000256" key="1">
    <source>
        <dbReference type="ARBA" id="ARBA00004651"/>
    </source>
</evidence>
<sequence length="250" mass="27113">MQLDYDLWQIIAIILTYLSAAFAKGISGLGFSTMCLPFLAMTVGLKDALSLVIIPSVLANLIIMHGAGQFTQTIQRFHLMLLATIPGLLIGLWILDVIDGGMAGALLGGILIIWCLVSFAKPDFRLKPSLENPLGVISGFLTGVVNGLTGSQVMPSLPYLMALGLNRQMFVQAMNCSFTLSSFVMALGLMKLDLFSIDAVLVSLIGTFFAFLGLKLGESYRSRLSTEMFRRTVLVMLSMMGASLIIRTIF</sequence>
<keyword evidence="5 8" id="KW-0812">Transmembrane</keyword>
<dbReference type="OrthoDB" id="9800873at2"/>
<evidence type="ECO:0000256" key="2">
    <source>
        <dbReference type="ARBA" id="ARBA00009142"/>
    </source>
</evidence>
<comment type="subcellular location">
    <subcellularLocation>
        <location evidence="1 8">Cell membrane</location>
        <topology evidence="1 8">Multi-pass membrane protein</topology>
    </subcellularLocation>
</comment>
<feature type="transmembrane region" description="Helical" evidence="8">
    <location>
        <begin position="197"/>
        <end position="216"/>
    </location>
</feature>
<protein>
    <recommendedName>
        <fullName evidence="8">Probable membrane transporter protein</fullName>
    </recommendedName>
</protein>
<feature type="transmembrane region" description="Helical" evidence="8">
    <location>
        <begin position="7"/>
        <end position="28"/>
    </location>
</feature>
<name>A0A285NBE7_9HYPH</name>